<reference evidence="1" key="1">
    <citation type="submission" date="2020-08" db="EMBL/GenBank/DDBJ databases">
        <title>Multicomponent nature underlies the extraordinary mechanical properties of spider dragline silk.</title>
        <authorList>
            <person name="Kono N."/>
            <person name="Nakamura H."/>
            <person name="Mori M."/>
            <person name="Yoshida Y."/>
            <person name="Ohtoshi R."/>
            <person name="Malay A.D."/>
            <person name="Moran D.A.P."/>
            <person name="Tomita M."/>
            <person name="Numata K."/>
            <person name="Arakawa K."/>
        </authorList>
    </citation>
    <scope>NUCLEOTIDE SEQUENCE</scope>
</reference>
<name>A0A8X6TDS7_NEPPI</name>
<dbReference type="Proteomes" id="UP000887013">
    <property type="component" value="Unassembled WGS sequence"/>
</dbReference>
<dbReference type="EMBL" id="BMAW01006005">
    <property type="protein sequence ID" value="GFS97008.1"/>
    <property type="molecule type" value="Genomic_DNA"/>
</dbReference>
<proteinExistence type="predicted"/>
<dbReference type="AlphaFoldDB" id="A0A8X6TDS7"/>
<sequence length="96" mass="11022">MHPPVYTTHLYSRIGTLTHLSNEALLATNHDNSAGMAVSFSCTEKFESHCSEVNCRLTKKYRETKSLYDFRKFGRNSISTNKIMFVQKLVPVFTLM</sequence>
<evidence type="ECO:0000313" key="2">
    <source>
        <dbReference type="Proteomes" id="UP000887013"/>
    </source>
</evidence>
<comment type="caution">
    <text evidence="1">The sequence shown here is derived from an EMBL/GenBank/DDBJ whole genome shotgun (WGS) entry which is preliminary data.</text>
</comment>
<protein>
    <submittedName>
        <fullName evidence="1">Uncharacterized protein</fullName>
    </submittedName>
</protein>
<evidence type="ECO:0000313" key="1">
    <source>
        <dbReference type="EMBL" id="GFS97008.1"/>
    </source>
</evidence>
<keyword evidence="2" id="KW-1185">Reference proteome</keyword>
<organism evidence="1 2">
    <name type="scientific">Nephila pilipes</name>
    <name type="common">Giant wood spider</name>
    <name type="synonym">Nephila maculata</name>
    <dbReference type="NCBI Taxonomy" id="299642"/>
    <lineage>
        <taxon>Eukaryota</taxon>
        <taxon>Metazoa</taxon>
        <taxon>Ecdysozoa</taxon>
        <taxon>Arthropoda</taxon>
        <taxon>Chelicerata</taxon>
        <taxon>Arachnida</taxon>
        <taxon>Araneae</taxon>
        <taxon>Araneomorphae</taxon>
        <taxon>Entelegynae</taxon>
        <taxon>Araneoidea</taxon>
        <taxon>Nephilidae</taxon>
        <taxon>Nephila</taxon>
    </lineage>
</organism>
<gene>
    <name evidence="1" type="ORF">NPIL_135551</name>
</gene>
<accession>A0A8X6TDS7</accession>